<accession>A0A5A9XMU3</accession>
<gene>
    <name evidence="1" type="ORF">ET418_06995</name>
</gene>
<dbReference type="OrthoDB" id="1687780at2"/>
<protein>
    <submittedName>
        <fullName evidence="1">SAP domain-containing protein</fullName>
    </submittedName>
</protein>
<reference evidence="1 2" key="1">
    <citation type="submission" date="2019-04" db="EMBL/GenBank/DDBJ databases">
        <title>Geobacter ruber sp. nov., ferric-reducing bacteria isolated from paddy soil.</title>
        <authorList>
            <person name="Xu Z."/>
            <person name="Masuda Y."/>
            <person name="Itoh H."/>
            <person name="Senoo K."/>
        </authorList>
    </citation>
    <scope>NUCLEOTIDE SEQUENCE [LARGE SCALE GENOMIC DNA]</scope>
    <source>
        <strain evidence="1 2">Red88</strain>
    </source>
</reference>
<name>A0A5A9XMU3_9BACT</name>
<evidence type="ECO:0000313" key="1">
    <source>
        <dbReference type="EMBL" id="KAA0893548.1"/>
    </source>
</evidence>
<comment type="caution">
    <text evidence="1">The sequence shown here is derived from an EMBL/GenBank/DDBJ whole genome shotgun (WGS) entry which is preliminary data.</text>
</comment>
<dbReference type="AlphaFoldDB" id="A0A5A9XMU3"/>
<evidence type="ECO:0000313" key="2">
    <source>
        <dbReference type="Proteomes" id="UP000324298"/>
    </source>
</evidence>
<organism evidence="1 2">
    <name type="scientific">Oryzomonas rubra</name>
    <dbReference type="NCBI Taxonomy" id="2509454"/>
    <lineage>
        <taxon>Bacteria</taxon>
        <taxon>Pseudomonadati</taxon>
        <taxon>Thermodesulfobacteriota</taxon>
        <taxon>Desulfuromonadia</taxon>
        <taxon>Geobacterales</taxon>
        <taxon>Geobacteraceae</taxon>
        <taxon>Oryzomonas</taxon>
    </lineage>
</organism>
<dbReference type="EMBL" id="SRSD01000003">
    <property type="protein sequence ID" value="KAA0893548.1"/>
    <property type="molecule type" value="Genomic_DNA"/>
</dbReference>
<sequence length="59" mass="6747">MKLDEIKERAKQLNIKTGKMKKAELVRTIQQAEGNEQCFDSGKAVTCGQDNCLWREDCD</sequence>
<dbReference type="RefSeq" id="WP_149306863.1">
    <property type="nucleotide sequence ID" value="NZ_SRSD01000003.1"/>
</dbReference>
<dbReference type="Proteomes" id="UP000324298">
    <property type="component" value="Unassembled WGS sequence"/>
</dbReference>
<proteinExistence type="predicted"/>
<keyword evidence="2" id="KW-1185">Reference proteome</keyword>